<protein>
    <recommendedName>
        <fullName evidence="3">Transposase</fullName>
    </recommendedName>
</protein>
<reference evidence="1 2" key="1">
    <citation type="submission" date="2023-01" db="EMBL/GenBank/DDBJ databases">
        <authorList>
            <person name="Whitehead M."/>
        </authorList>
    </citation>
    <scope>NUCLEOTIDE SEQUENCE [LARGE SCALE GENOMIC DNA]</scope>
</reference>
<proteinExistence type="predicted"/>
<comment type="caution">
    <text evidence="1">The sequence shown here is derived from an EMBL/GenBank/DDBJ whole genome shotgun (WGS) entry which is preliminary data.</text>
</comment>
<dbReference type="PANTHER" id="PTHR47501">
    <property type="entry name" value="TRANSPOSASE-RELATED"/>
    <property type="match status" value="1"/>
</dbReference>
<sequence length="1183" mass="137064">MDKYIRHDRFEDTAMNDPDPDSLEISQAQPLKETSYLFNSSLYNILKFDKQTNSLVMKCTTCFKCIKGNSHSTGNFISYIKKVHSVKIKVWNEEKLKFQNSKVDNQSGLNSTKQLSLVDSFNRQGTKTSEKLSQKEVTYLILNYIVEEMLPVSTIDKESFRTMIERFLSVRNNPYTIFWRKSLMQLLTNEYNTVKCNLMKTLNNQKYVCTTADIWSSNNKSYMGMTVHFIDKIKIERCSFMLACKRIKYSHNFENIGKLIYEIHTENNLNVEIITHTITDNASNFSKAFKVFNDTNTNTIVPKKEPNILLAVGDTEILMNECDDDEEEIESSNEENLIINNVEVQELHIDMYNEFDDITLPNQIRCLSHTLNLLVVSDSNKAKSNNSYKDLYDDAFDKAHTFWNLLRRSTKALDVVKDIVQCKFPIPVITRWNSFYNSVNKLLQYKSCLNNIFQKLNIPRLKTKEIEIFEEYVRIMEPIAISLDIFQGEKNCFLGVVLPTLFIMSDKIEKISHLKHCQHLKDTILNNFKIRFSYIIDLEKESSKTFIISAISHPKFKLSWIPNEYIDVCRRLFLEECKYHGLQNENDECLSDTSNSSRTSNNDFFSNYFEQNSSSVDENEKNIGLVQGLLYLDSKNRYLNCLHKYNTLLTWESGTGANKIVINLKRPRLTSEAIPSIFPGPKYLSKLTKNRKPPTKRVLYSSINQANEVNNENSCIQSHLVPTETAISSLQPEYQPEYQPGVIFSQIFKNPAVVLCPSGWQYKIINGKNPFITYYFAISCIDIDGTFGLLLEKQISFGKDMVMMCKLYNKMFDLEKIGIEIPCLPSVQNITIILQQLNNIHVCIGGPLEHQYPGIHNSMAHVGLNGRWRHKQCPYILDYKIRQKQSCLHCFNISGALRMKRKRMSEGKKSILLLSPSKKEQLNTVRQDKHRIQKKVLRAKFRVKILESELSAAKDELSKIPCNLIEDIIHEHQLNDSQSIMLREVIAAITEVKEIFQGSEISDREKKLINLRSKVDMLVEEGQWEADDIFEEYNYNSSEAIDCIVYYACGYISNKISKTTACFSCLNALKSTKTYVDIPEAELVNLKTKGGLTHPNIYLFYLINKVEASFSKHCNKRNVFDLVIDDIFDKHKFTFPCTIHKINITTSITNNYLIMRMRHFAVQMNRREKVAQKKKKLAKLLDV</sequence>
<dbReference type="Proteomes" id="UP001160148">
    <property type="component" value="Unassembled WGS sequence"/>
</dbReference>
<dbReference type="AlphaFoldDB" id="A0AAV0WG90"/>
<dbReference type="SUPFAM" id="SSF53098">
    <property type="entry name" value="Ribonuclease H-like"/>
    <property type="match status" value="1"/>
</dbReference>
<dbReference type="InterPro" id="IPR012337">
    <property type="entry name" value="RNaseH-like_sf"/>
</dbReference>
<dbReference type="EMBL" id="CARXXK010000002">
    <property type="protein sequence ID" value="CAI6354536.1"/>
    <property type="molecule type" value="Genomic_DNA"/>
</dbReference>
<evidence type="ECO:0008006" key="3">
    <source>
        <dbReference type="Google" id="ProtNLM"/>
    </source>
</evidence>
<organism evidence="1 2">
    <name type="scientific">Macrosiphum euphorbiae</name>
    <name type="common">potato aphid</name>
    <dbReference type="NCBI Taxonomy" id="13131"/>
    <lineage>
        <taxon>Eukaryota</taxon>
        <taxon>Metazoa</taxon>
        <taxon>Ecdysozoa</taxon>
        <taxon>Arthropoda</taxon>
        <taxon>Hexapoda</taxon>
        <taxon>Insecta</taxon>
        <taxon>Pterygota</taxon>
        <taxon>Neoptera</taxon>
        <taxon>Paraneoptera</taxon>
        <taxon>Hemiptera</taxon>
        <taxon>Sternorrhyncha</taxon>
        <taxon>Aphidomorpha</taxon>
        <taxon>Aphidoidea</taxon>
        <taxon>Aphididae</taxon>
        <taxon>Macrosiphini</taxon>
        <taxon>Macrosiphum</taxon>
    </lineage>
</organism>
<gene>
    <name evidence="1" type="ORF">MEUPH1_LOCUS10521</name>
</gene>
<name>A0AAV0WG90_9HEMI</name>
<keyword evidence="2" id="KW-1185">Reference proteome</keyword>
<accession>A0AAV0WG90</accession>
<evidence type="ECO:0000313" key="2">
    <source>
        <dbReference type="Proteomes" id="UP001160148"/>
    </source>
</evidence>
<dbReference type="PANTHER" id="PTHR47501:SF5">
    <property type="entry name" value="HAT C-TERMINAL DIMERISATION DOMAIN-CONTAINING PROTEIN"/>
    <property type="match status" value="1"/>
</dbReference>
<evidence type="ECO:0000313" key="1">
    <source>
        <dbReference type="EMBL" id="CAI6354536.1"/>
    </source>
</evidence>